<evidence type="ECO:0000259" key="3">
    <source>
        <dbReference type="Pfam" id="PF09992"/>
    </source>
</evidence>
<organism evidence="4 5">
    <name type="scientific">Arthrobacter alpinus</name>
    <dbReference type="NCBI Taxonomy" id="656366"/>
    <lineage>
        <taxon>Bacteria</taxon>
        <taxon>Bacillati</taxon>
        <taxon>Actinomycetota</taxon>
        <taxon>Actinomycetes</taxon>
        <taxon>Micrococcales</taxon>
        <taxon>Micrococcaceae</taxon>
        <taxon>Arthrobacter</taxon>
    </lineage>
</organism>
<proteinExistence type="predicted"/>
<dbReference type="PANTHER" id="PTHR40446">
    <property type="entry name" value="N-ACETYLGLUCOSAMINE-1-PHOSPHODIESTER ALPHA-N-ACETYLGLUCOSAMINIDASE"/>
    <property type="match status" value="1"/>
</dbReference>
<feature type="region of interest" description="Disordered" evidence="1">
    <location>
        <begin position="1"/>
        <end position="23"/>
    </location>
</feature>
<sequence>MNTSSPPTDHDSPTAGAATKKTPTRRVVLGGALGLLLSAGGATAWALDRFVVEHVEISDVDAYEASAAASQSTSTASAAETSGSDASGVVSEKGFTSQDVTLAIEQVTAGSGDETLNYFTAKIDLRDATALKSAFAQNSFGENITENTSAIAQDKDAIFAINGDYYGFRDTGIVIRNGVAYRDAGAREGLAFYRDGTVEVYDETATDAATLVANGVWNTLSFGPSLIENGAVKDGIDSIEVDTNFGNHSIQGLQPRTAIGVLGTNQLVLVVVDGRSTGYSAGVTIPDLAQIMLDLGATSAYNIDGGGSSTMYFNGALVNNPLGKNQERGTSDILYLAR</sequence>
<accession>A0A1H5N5E2</accession>
<feature type="domain" description="Phosphodiester glycosidase" evidence="3">
    <location>
        <begin position="156"/>
        <end position="336"/>
    </location>
</feature>
<dbReference type="InterPro" id="IPR006311">
    <property type="entry name" value="TAT_signal"/>
</dbReference>
<evidence type="ECO:0000256" key="1">
    <source>
        <dbReference type="SAM" id="MobiDB-lite"/>
    </source>
</evidence>
<dbReference type="PROSITE" id="PS51318">
    <property type="entry name" value="TAT"/>
    <property type="match status" value="1"/>
</dbReference>
<name>A0A1H5N5E2_9MICC</name>
<evidence type="ECO:0000313" key="5">
    <source>
        <dbReference type="Proteomes" id="UP000182725"/>
    </source>
</evidence>
<keyword evidence="2" id="KW-0472">Membrane</keyword>
<feature type="region of interest" description="Disordered" evidence="1">
    <location>
        <begin position="71"/>
        <end position="90"/>
    </location>
</feature>
<feature type="compositionally biased region" description="Low complexity" evidence="1">
    <location>
        <begin position="71"/>
        <end position="87"/>
    </location>
</feature>
<dbReference type="RefSeq" id="WP_074712497.1">
    <property type="nucleotide sequence ID" value="NZ_FNTV01000001.1"/>
</dbReference>
<dbReference type="AlphaFoldDB" id="A0A1H5N5E2"/>
<evidence type="ECO:0000313" key="4">
    <source>
        <dbReference type="EMBL" id="SEE95888.1"/>
    </source>
</evidence>
<feature type="transmembrane region" description="Helical" evidence="2">
    <location>
        <begin position="27"/>
        <end position="47"/>
    </location>
</feature>
<gene>
    <name evidence="4" type="ORF">SAMN04489740_3335</name>
</gene>
<keyword evidence="2" id="KW-0812">Transmembrane</keyword>
<dbReference type="PANTHER" id="PTHR40446:SF2">
    <property type="entry name" value="N-ACETYLGLUCOSAMINE-1-PHOSPHODIESTER ALPHA-N-ACETYLGLUCOSAMINIDASE"/>
    <property type="match status" value="1"/>
</dbReference>
<reference evidence="4 5" key="1">
    <citation type="submission" date="2016-10" db="EMBL/GenBank/DDBJ databases">
        <authorList>
            <person name="de Groot N.N."/>
        </authorList>
    </citation>
    <scope>NUCLEOTIDE SEQUENCE [LARGE SCALE GENOMIC DNA]</scope>
    <source>
        <strain evidence="4 5">DSM 22274</strain>
    </source>
</reference>
<evidence type="ECO:0000256" key="2">
    <source>
        <dbReference type="SAM" id="Phobius"/>
    </source>
</evidence>
<dbReference type="InterPro" id="IPR018711">
    <property type="entry name" value="NAGPA"/>
</dbReference>
<protein>
    <recommendedName>
        <fullName evidence="3">Phosphodiester glycosidase domain-containing protein</fullName>
    </recommendedName>
</protein>
<dbReference type="Proteomes" id="UP000182725">
    <property type="component" value="Unassembled WGS sequence"/>
</dbReference>
<dbReference type="Pfam" id="PF09992">
    <property type="entry name" value="NAGPA"/>
    <property type="match status" value="1"/>
</dbReference>
<dbReference type="EMBL" id="FNTV01000001">
    <property type="protein sequence ID" value="SEE95888.1"/>
    <property type="molecule type" value="Genomic_DNA"/>
</dbReference>
<keyword evidence="2" id="KW-1133">Transmembrane helix</keyword>